<dbReference type="SUPFAM" id="SSF81383">
    <property type="entry name" value="F-box domain"/>
    <property type="match status" value="1"/>
</dbReference>
<dbReference type="STRING" id="888268.A0A1E5VM69"/>
<organism evidence="2 3">
    <name type="scientific">Dichanthelium oligosanthes</name>
    <dbReference type="NCBI Taxonomy" id="888268"/>
    <lineage>
        <taxon>Eukaryota</taxon>
        <taxon>Viridiplantae</taxon>
        <taxon>Streptophyta</taxon>
        <taxon>Embryophyta</taxon>
        <taxon>Tracheophyta</taxon>
        <taxon>Spermatophyta</taxon>
        <taxon>Magnoliopsida</taxon>
        <taxon>Liliopsida</taxon>
        <taxon>Poales</taxon>
        <taxon>Poaceae</taxon>
        <taxon>PACMAD clade</taxon>
        <taxon>Panicoideae</taxon>
        <taxon>Panicodae</taxon>
        <taxon>Paniceae</taxon>
        <taxon>Dichantheliinae</taxon>
        <taxon>Dichanthelium</taxon>
    </lineage>
</organism>
<dbReference type="OrthoDB" id="692426at2759"/>
<accession>A0A1E5VM69</accession>
<reference evidence="2 3" key="1">
    <citation type="submission" date="2016-09" db="EMBL/GenBank/DDBJ databases">
        <title>The draft genome of Dichanthelium oligosanthes: A C3 panicoid grass species.</title>
        <authorList>
            <person name="Studer A.J."/>
            <person name="Schnable J.C."/>
            <person name="Brutnell T.P."/>
        </authorList>
    </citation>
    <scope>NUCLEOTIDE SEQUENCE [LARGE SCALE GENOMIC DNA]</scope>
    <source>
        <strain evidence="3">cv. Kellogg 1175</strain>
        <tissue evidence="2">Leaf</tissue>
    </source>
</reference>
<dbReference type="EMBL" id="LWDX02035144">
    <property type="protein sequence ID" value="OEL26225.1"/>
    <property type="molecule type" value="Genomic_DNA"/>
</dbReference>
<name>A0A1E5VM69_9POAL</name>
<gene>
    <name evidence="2" type="ORF">BAE44_0012759</name>
</gene>
<dbReference type="Proteomes" id="UP000095767">
    <property type="component" value="Unassembled WGS sequence"/>
</dbReference>
<protein>
    <recommendedName>
        <fullName evidence="1">DUF7595 domain-containing protein</fullName>
    </recommendedName>
</protein>
<dbReference type="AlphaFoldDB" id="A0A1E5VM69"/>
<evidence type="ECO:0000313" key="3">
    <source>
        <dbReference type="Proteomes" id="UP000095767"/>
    </source>
</evidence>
<dbReference type="PANTHER" id="PTHR35828">
    <property type="entry name" value="OS08G0203800 PROTEIN-RELATED"/>
    <property type="match status" value="1"/>
</dbReference>
<dbReference type="InterPro" id="IPR036047">
    <property type="entry name" value="F-box-like_dom_sf"/>
</dbReference>
<evidence type="ECO:0000259" key="1">
    <source>
        <dbReference type="Pfam" id="PF24523"/>
    </source>
</evidence>
<dbReference type="PANTHER" id="PTHR35828:SF3">
    <property type="entry name" value="OS03G0775900 PROTEIN"/>
    <property type="match status" value="1"/>
</dbReference>
<proteinExistence type="predicted"/>
<sequence>MPRDDDGGGQLDHSRHPFIPTDLLIEIFARSDTKTIVRGAATCKPILRAILDPYFHSSTAASRPALAPAASTPPSSSALPACSTESALAISFQLLVAGTNLVTTIFSFELGDWGDVVHTHLPLNFIRTLGDWGDVVHTHLPLNFIRTLPNRLSPPLILGTTVHWLCKERGIVALDVTAAPATVIELPPKCFSQVVIQRQAIGMVVRFLPFGERNGTVMLQMEEVGLVQIDLGSREALVLSDKFKKNGGPSLAVAAVLARDGLAHFDRKH</sequence>
<feature type="domain" description="DUF7595" evidence="1">
    <location>
        <begin position="194"/>
        <end position="243"/>
    </location>
</feature>
<dbReference type="Pfam" id="PF24523">
    <property type="entry name" value="DUF7595"/>
    <property type="match status" value="1"/>
</dbReference>
<dbReference type="InterPro" id="IPR056016">
    <property type="entry name" value="DUF7595"/>
</dbReference>
<evidence type="ECO:0000313" key="2">
    <source>
        <dbReference type="EMBL" id="OEL26225.1"/>
    </source>
</evidence>
<comment type="caution">
    <text evidence="2">The sequence shown here is derived from an EMBL/GenBank/DDBJ whole genome shotgun (WGS) entry which is preliminary data.</text>
</comment>
<keyword evidence="3" id="KW-1185">Reference proteome</keyword>